<evidence type="ECO:0000313" key="14">
    <source>
        <dbReference type="EMBL" id="KAH3755448.1"/>
    </source>
</evidence>
<feature type="repeat" description="ANK" evidence="11">
    <location>
        <begin position="277"/>
        <end position="309"/>
    </location>
</feature>
<dbReference type="Pfam" id="PF12796">
    <property type="entry name" value="Ank_2"/>
    <property type="match status" value="3"/>
</dbReference>
<dbReference type="GO" id="GO:0010564">
    <property type="term" value="P:regulation of cell cycle process"/>
    <property type="evidence" value="ECO:0007669"/>
    <property type="project" value="TreeGrafter"/>
</dbReference>
<dbReference type="PROSITE" id="PS50089">
    <property type="entry name" value="ZF_RING_2"/>
    <property type="match status" value="1"/>
</dbReference>
<keyword evidence="9" id="KW-0862">Zinc</keyword>
<evidence type="ECO:0000256" key="1">
    <source>
        <dbReference type="ARBA" id="ARBA00000900"/>
    </source>
</evidence>
<evidence type="ECO:0000256" key="10">
    <source>
        <dbReference type="ARBA" id="ARBA00023043"/>
    </source>
</evidence>
<comment type="caution">
    <text evidence="14">The sequence shown here is derived from an EMBL/GenBank/DDBJ whole genome shotgun (WGS) entry which is preliminary data.</text>
</comment>
<dbReference type="InterPro" id="IPR001841">
    <property type="entry name" value="Znf_RING"/>
</dbReference>
<evidence type="ECO:0000256" key="2">
    <source>
        <dbReference type="ARBA" id="ARBA00004906"/>
    </source>
</evidence>
<keyword evidence="5" id="KW-0479">Metal-binding</keyword>
<keyword evidence="15" id="KW-1185">Reference proteome</keyword>
<dbReference type="PANTHER" id="PTHR24198">
    <property type="entry name" value="ANKYRIN REPEAT AND PROTEIN KINASE DOMAIN-CONTAINING PROTEIN"/>
    <property type="match status" value="1"/>
</dbReference>
<dbReference type="SUPFAM" id="SSF48403">
    <property type="entry name" value="Ankyrin repeat"/>
    <property type="match status" value="1"/>
</dbReference>
<evidence type="ECO:0000256" key="9">
    <source>
        <dbReference type="ARBA" id="ARBA00022833"/>
    </source>
</evidence>
<dbReference type="GO" id="GO:0005737">
    <property type="term" value="C:cytoplasm"/>
    <property type="evidence" value="ECO:0007669"/>
    <property type="project" value="TreeGrafter"/>
</dbReference>
<feature type="repeat" description="ANK" evidence="11">
    <location>
        <begin position="416"/>
        <end position="448"/>
    </location>
</feature>
<evidence type="ECO:0000256" key="11">
    <source>
        <dbReference type="PROSITE-ProRule" id="PRU00023"/>
    </source>
</evidence>
<dbReference type="EC" id="2.3.2.27" evidence="3"/>
<keyword evidence="4" id="KW-0808">Transferase</keyword>
<dbReference type="InterPro" id="IPR002110">
    <property type="entry name" value="Ankyrin_rpt"/>
</dbReference>
<name>A0A9D4DUU2_DREPO</name>
<dbReference type="InterPro" id="IPR040847">
    <property type="entry name" value="SH3_15"/>
</dbReference>
<keyword evidence="7 12" id="KW-0863">Zinc-finger</keyword>
<dbReference type="PANTHER" id="PTHR24198:SF165">
    <property type="entry name" value="ANKYRIN REPEAT-CONTAINING PROTEIN-RELATED"/>
    <property type="match status" value="1"/>
</dbReference>
<comment type="catalytic activity">
    <reaction evidence="1">
        <text>S-ubiquitinyl-[E2 ubiquitin-conjugating enzyme]-L-cysteine + [acceptor protein]-L-lysine = [E2 ubiquitin-conjugating enzyme]-L-cysteine + N(6)-ubiquitinyl-[acceptor protein]-L-lysine.</text>
        <dbReference type="EC" id="2.3.2.27"/>
    </reaction>
</comment>
<evidence type="ECO:0000256" key="8">
    <source>
        <dbReference type="ARBA" id="ARBA00022786"/>
    </source>
</evidence>
<accession>A0A9D4DUU2</accession>
<dbReference type="EMBL" id="JAIWYP010000010">
    <property type="protein sequence ID" value="KAH3755448.1"/>
    <property type="molecule type" value="Genomic_DNA"/>
</dbReference>
<evidence type="ECO:0000313" key="15">
    <source>
        <dbReference type="Proteomes" id="UP000828390"/>
    </source>
</evidence>
<proteinExistence type="predicted"/>
<gene>
    <name evidence="14" type="ORF">DPMN_190144</name>
</gene>
<feature type="repeat" description="ANK" evidence="11">
    <location>
        <begin position="212"/>
        <end position="244"/>
    </location>
</feature>
<evidence type="ECO:0000259" key="13">
    <source>
        <dbReference type="PROSITE" id="PS50089"/>
    </source>
</evidence>
<feature type="repeat" description="ANK" evidence="11">
    <location>
        <begin position="380"/>
        <end position="408"/>
    </location>
</feature>
<dbReference type="GO" id="GO:0061630">
    <property type="term" value="F:ubiquitin protein ligase activity"/>
    <property type="evidence" value="ECO:0007669"/>
    <property type="project" value="UniProtKB-EC"/>
</dbReference>
<dbReference type="AlphaFoldDB" id="A0A9D4DUU2"/>
<dbReference type="SMART" id="SM00248">
    <property type="entry name" value="ANK"/>
    <property type="match status" value="7"/>
</dbReference>
<evidence type="ECO:0000256" key="7">
    <source>
        <dbReference type="ARBA" id="ARBA00022771"/>
    </source>
</evidence>
<evidence type="ECO:0000256" key="5">
    <source>
        <dbReference type="ARBA" id="ARBA00022723"/>
    </source>
</evidence>
<dbReference type="PRINTS" id="PR01415">
    <property type="entry name" value="ANKYRIN"/>
</dbReference>
<protein>
    <recommendedName>
        <fullName evidence="3">RING-type E3 ubiquitin transferase</fullName>
        <ecNumber evidence="3">2.3.2.27</ecNumber>
    </recommendedName>
</protein>
<dbReference type="Gene3D" id="3.30.40.10">
    <property type="entry name" value="Zinc/RING finger domain, C3HC4 (zinc finger)"/>
    <property type="match status" value="1"/>
</dbReference>
<reference evidence="14" key="2">
    <citation type="submission" date="2020-11" db="EMBL/GenBank/DDBJ databases">
        <authorList>
            <person name="McCartney M.A."/>
            <person name="Auch B."/>
            <person name="Kono T."/>
            <person name="Mallez S."/>
            <person name="Becker A."/>
            <person name="Gohl D.M."/>
            <person name="Silverstein K.A.T."/>
            <person name="Koren S."/>
            <person name="Bechman K.B."/>
            <person name="Herman A."/>
            <person name="Abrahante J.E."/>
            <person name="Garbe J."/>
        </authorList>
    </citation>
    <scope>NUCLEOTIDE SEQUENCE</scope>
    <source>
        <strain evidence="14">Duluth1</strain>
        <tissue evidence="14">Whole animal</tissue>
    </source>
</reference>
<feature type="domain" description="RING-type" evidence="13">
    <location>
        <begin position="552"/>
        <end position="587"/>
    </location>
</feature>
<dbReference type="SUPFAM" id="SSF57850">
    <property type="entry name" value="RING/U-box"/>
    <property type="match status" value="1"/>
</dbReference>
<organism evidence="14 15">
    <name type="scientific">Dreissena polymorpha</name>
    <name type="common">Zebra mussel</name>
    <name type="synonym">Mytilus polymorpha</name>
    <dbReference type="NCBI Taxonomy" id="45954"/>
    <lineage>
        <taxon>Eukaryota</taxon>
        <taxon>Metazoa</taxon>
        <taxon>Spiralia</taxon>
        <taxon>Lophotrochozoa</taxon>
        <taxon>Mollusca</taxon>
        <taxon>Bivalvia</taxon>
        <taxon>Autobranchia</taxon>
        <taxon>Heteroconchia</taxon>
        <taxon>Euheterodonta</taxon>
        <taxon>Imparidentia</taxon>
        <taxon>Neoheterodontei</taxon>
        <taxon>Myida</taxon>
        <taxon>Dreissenoidea</taxon>
        <taxon>Dreissenidae</taxon>
        <taxon>Dreissena</taxon>
    </lineage>
</organism>
<dbReference type="Pfam" id="PF13920">
    <property type="entry name" value="zf-C3HC4_3"/>
    <property type="match status" value="1"/>
</dbReference>
<evidence type="ECO:0000256" key="6">
    <source>
        <dbReference type="ARBA" id="ARBA00022737"/>
    </source>
</evidence>
<evidence type="ECO:0000256" key="3">
    <source>
        <dbReference type="ARBA" id="ARBA00012483"/>
    </source>
</evidence>
<keyword evidence="6" id="KW-0677">Repeat</keyword>
<evidence type="ECO:0000256" key="4">
    <source>
        <dbReference type="ARBA" id="ARBA00022679"/>
    </source>
</evidence>
<dbReference type="PROSITE" id="PS50088">
    <property type="entry name" value="ANK_REPEAT"/>
    <property type="match status" value="5"/>
</dbReference>
<dbReference type="InterPro" id="IPR036770">
    <property type="entry name" value="Ankyrin_rpt-contain_sf"/>
</dbReference>
<keyword evidence="8" id="KW-0833">Ubl conjugation pathway</keyword>
<dbReference type="InterPro" id="IPR013083">
    <property type="entry name" value="Znf_RING/FYVE/PHD"/>
</dbReference>
<dbReference type="PROSITE" id="PS50297">
    <property type="entry name" value="ANK_REP_REGION"/>
    <property type="match status" value="5"/>
</dbReference>
<comment type="pathway">
    <text evidence="2">Protein modification; protein ubiquitination.</text>
</comment>
<dbReference type="Gene3D" id="1.25.40.20">
    <property type="entry name" value="Ankyrin repeat-containing domain"/>
    <property type="match status" value="3"/>
</dbReference>
<evidence type="ECO:0000256" key="12">
    <source>
        <dbReference type="PROSITE-ProRule" id="PRU00175"/>
    </source>
</evidence>
<dbReference type="Pfam" id="PF18346">
    <property type="entry name" value="SH3_15"/>
    <property type="match status" value="1"/>
</dbReference>
<feature type="repeat" description="ANK" evidence="11">
    <location>
        <begin position="245"/>
        <end position="277"/>
    </location>
</feature>
<sequence length="645" mass="71888">MDILRKVTPVWNKDSDDVGEGRVETATEHQLHAVDANFAANGDECAVKREPNSSLIIGDSVRILEDVDKLKLALKEHWTDDMTNLIGLVGKITHIYTDGYIDVDFGSKSYMFPTTCCENVKVQQQRTDAMTKNAPSTSIRRDTTDHPAADRSAFIERSAHALRHVLDHLQTLYPSISDVPPCLLYRAAAENKPELAFIYAIAFRHLIDAKCDGFTPLMIASQLGHTDVVEGLLHVGADINIKSDTGTTALILALVKGHGQIAYWLLQNGADVDQKYMDRSPMHFAAYRSDSAIIKELIKRNADPNVQDIDGDTPLHVCILGQNIVSSSDLVKYRRVNLLLKNKHKQTPMILAAVKNAVTTIEHIFDRVPINKNASIINGAIQAAVYNGHTDVVRLLIKAGVDVNDLNDNCKDSGQYPSSALHFACYSGNFKISKLLVEAGARINRTDRTEVTPLHLCVCPRSDAGIKSETEEILRLNKTPERIQERTDLACFLVKHGAQVLIKDGSGNSPLDECIDVNIKAAIIRTVKLYHSKGKQGINWYDTLFSRMPVPCVKCMNLLSEIRLIPCGHVVLCRPCASKFHDCPRCNRDIEQRLSLERFVVDDFIYKLHYCIIEPVTNAEGTRVFRNGDRRYNKKGNLEGENGQS</sequence>
<reference evidence="14" key="1">
    <citation type="journal article" date="2019" name="bioRxiv">
        <title>The Genome of the Zebra Mussel, Dreissena polymorpha: A Resource for Invasive Species Research.</title>
        <authorList>
            <person name="McCartney M.A."/>
            <person name="Auch B."/>
            <person name="Kono T."/>
            <person name="Mallez S."/>
            <person name="Zhang Y."/>
            <person name="Obille A."/>
            <person name="Becker A."/>
            <person name="Abrahante J.E."/>
            <person name="Garbe J."/>
            <person name="Badalamenti J.P."/>
            <person name="Herman A."/>
            <person name="Mangelson H."/>
            <person name="Liachko I."/>
            <person name="Sullivan S."/>
            <person name="Sone E.D."/>
            <person name="Koren S."/>
            <person name="Silverstein K.A.T."/>
            <person name="Beckman K.B."/>
            <person name="Gohl D.M."/>
        </authorList>
    </citation>
    <scope>NUCLEOTIDE SEQUENCE</scope>
    <source>
        <strain evidence="14">Duluth1</strain>
        <tissue evidence="14">Whole animal</tissue>
    </source>
</reference>
<dbReference type="GO" id="GO:0008270">
    <property type="term" value="F:zinc ion binding"/>
    <property type="evidence" value="ECO:0007669"/>
    <property type="project" value="UniProtKB-KW"/>
</dbReference>
<keyword evidence="10 11" id="KW-0040">ANK repeat</keyword>
<dbReference type="Proteomes" id="UP000828390">
    <property type="component" value="Unassembled WGS sequence"/>
</dbReference>